<evidence type="ECO:0000256" key="7">
    <source>
        <dbReference type="ARBA" id="ARBA00023008"/>
    </source>
</evidence>
<evidence type="ECO:0000256" key="8">
    <source>
        <dbReference type="SAM" id="SignalP"/>
    </source>
</evidence>
<keyword evidence="7" id="KW-0186">Copper</keyword>
<comment type="subcellular location">
    <subcellularLocation>
        <location evidence="2">Periplasm</location>
    </subcellularLocation>
</comment>
<dbReference type="InterPro" id="IPR002386">
    <property type="entry name" value="Amicyanin/Pseudoazurin"/>
</dbReference>
<evidence type="ECO:0000256" key="5">
    <source>
        <dbReference type="ARBA" id="ARBA00022764"/>
    </source>
</evidence>
<protein>
    <submittedName>
        <fullName evidence="10">Plastocyanin/azurin family copper-binding protein</fullName>
    </submittedName>
</protein>
<organism evidence="10 11">
    <name type="scientific">Dechloromonas hankyongensis</name>
    <dbReference type="NCBI Taxonomy" id="2908002"/>
    <lineage>
        <taxon>Bacteria</taxon>
        <taxon>Pseudomonadati</taxon>
        <taxon>Pseudomonadota</taxon>
        <taxon>Betaproteobacteria</taxon>
        <taxon>Rhodocyclales</taxon>
        <taxon>Azonexaceae</taxon>
        <taxon>Dechloromonas</taxon>
    </lineage>
</organism>
<evidence type="ECO:0000259" key="9">
    <source>
        <dbReference type="Pfam" id="PF00127"/>
    </source>
</evidence>
<keyword evidence="4" id="KW-0479">Metal-binding</keyword>
<evidence type="ECO:0000256" key="3">
    <source>
        <dbReference type="ARBA" id="ARBA00022448"/>
    </source>
</evidence>
<gene>
    <name evidence="10" type="ORF">LZ012_18235</name>
</gene>
<feature type="domain" description="Blue (type 1) copper" evidence="9">
    <location>
        <begin position="33"/>
        <end position="114"/>
    </location>
</feature>
<keyword evidence="5" id="KW-0574">Periplasm</keyword>
<evidence type="ECO:0000256" key="4">
    <source>
        <dbReference type="ARBA" id="ARBA00022723"/>
    </source>
</evidence>
<accession>A0ABS9K712</accession>
<keyword evidence="3" id="KW-0813">Transport</keyword>
<dbReference type="PRINTS" id="PR00155">
    <property type="entry name" value="AMICYANIN"/>
</dbReference>
<feature type="signal peptide" evidence="8">
    <location>
        <begin position="1"/>
        <end position="30"/>
    </location>
</feature>
<keyword evidence="8" id="KW-0732">Signal</keyword>
<dbReference type="SUPFAM" id="SSF49503">
    <property type="entry name" value="Cupredoxins"/>
    <property type="match status" value="1"/>
</dbReference>
<dbReference type="Gene3D" id="2.60.40.420">
    <property type="entry name" value="Cupredoxins - blue copper proteins"/>
    <property type="match status" value="1"/>
</dbReference>
<dbReference type="InterPro" id="IPR008972">
    <property type="entry name" value="Cupredoxin"/>
</dbReference>
<dbReference type="EMBL" id="JAKLTN010000006">
    <property type="protein sequence ID" value="MCG2578936.1"/>
    <property type="molecule type" value="Genomic_DNA"/>
</dbReference>
<reference evidence="10" key="1">
    <citation type="submission" date="2022-01" db="EMBL/GenBank/DDBJ databases">
        <authorList>
            <person name="Jo J.-H."/>
            <person name="Im W.-T."/>
        </authorList>
    </citation>
    <scope>NUCLEOTIDE SEQUENCE</scope>
    <source>
        <strain evidence="10">XY25</strain>
    </source>
</reference>
<feature type="chain" id="PRO_5046035720" evidence="8">
    <location>
        <begin position="31"/>
        <end position="116"/>
    </location>
</feature>
<dbReference type="Pfam" id="PF00127">
    <property type="entry name" value="Copper-bind"/>
    <property type="match status" value="1"/>
</dbReference>
<keyword evidence="11" id="KW-1185">Reference proteome</keyword>
<keyword evidence="6" id="KW-0249">Electron transport</keyword>
<dbReference type="Proteomes" id="UP001165384">
    <property type="component" value="Unassembled WGS sequence"/>
</dbReference>
<comment type="caution">
    <text evidence="10">The sequence shown here is derived from an EMBL/GenBank/DDBJ whole genome shotgun (WGS) entry which is preliminary data.</text>
</comment>
<sequence length="116" mass="12795">MPSGITMQSGWPVLKGAPLLLALLSFSAAAQTVAEVTIAGYQFQPAEVSIKVGDSVRWTNREKRTSHSVLFPAEGGLESERMFPDESWERRFEQAGRYDYHCGPHPEMKGVVVVGE</sequence>
<proteinExistence type="predicted"/>
<evidence type="ECO:0000256" key="2">
    <source>
        <dbReference type="ARBA" id="ARBA00004418"/>
    </source>
</evidence>
<dbReference type="RefSeq" id="WP_275712352.1">
    <property type="nucleotide sequence ID" value="NZ_JAKLTN010000006.1"/>
</dbReference>
<evidence type="ECO:0000313" key="10">
    <source>
        <dbReference type="EMBL" id="MCG2578936.1"/>
    </source>
</evidence>
<comment type="cofactor">
    <cofactor evidence="1">
        <name>Cu cation</name>
        <dbReference type="ChEBI" id="CHEBI:23378"/>
    </cofactor>
</comment>
<dbReference type="InterPro" id="IPR000923">
    <property type="entry name" value="BlueCu_1"/>
</dbReference>
<evidence type="ECO:0000256" key="6">
    <source>
        <dbReference type="ARBA" id="ARBA00022982"/>
    </source>
</evidence>
<dbReference type="PANTHER" id="PTHR36507">
    <property type="entry name" value="BLL1555 PROTEIN"/>
    <property type="match status" value="1"/>
</dbReference>
<evidence type="ECO:0000256" key="1">
    <source>
        <dbReference type="ARBA" id="ARBA00001935"/>
    </source>
</evidence>
<dbReference type="PANTHER" id="PTHR36507:SF1">
    <property type="entry name" value="BLL1555 PROTEIN"/>
    <property type="match status" value="1"/>
</dbReference>
<dbReference type="InterPro" id="IPR052721">
    <property type="entry name" value="ET_Amicyanin"/>
</dbReference>
<name>A0ABS9K712_9RHOO</name>
<evidence type="ECO:0000313" key="11">
    <source>
        <dbReference type="Proteomes" id="UP001165384"/>
    </source>
</evidence>